<evidence type="ECO:0000259" key="3">
    <source>
        <dbReference type="Pfam" id="PF25917"/>
    </source>
</evidence>
<dbReference type="GO" id="GO:0022857">
    <property type="term" value="F:transmembrane transporter activity"/>
    <property type="evidence" value="ECO:0007669"/>
    <property type="project" value="InterPro"/>
</dbReference>
<dbReference type="SUPFAM" id="SSF111369">
    <property type="entry name" value="HlyD-like secretion proteins"/>
    <property type="match status" value="1"/>
</dbReference>
<dbReference type="Pfam" id="PF25917">
    <property type="entry name" value="BSH_RND"/>
    <property type="match status" value="1"/>
</dbReference>
<dbReference type="PROSITE" id="PS51257">
    <property type="entry name" value="PROKAR_LIPOPROTEIN"/>
    <property type="match status" value="1"/>
</dbReference>
<evidence type="ECO:0000259" key="4">
    <source>
        <dbReference type="Pfam" id="PF25944"/>
    </source>
</evidence>
<dbReference type="PANTHER" id="PTHR30158:SF23">
    <property type="entry name" value="MULTIDRUG RESISTANCE PROTEIN MEXA"/>
    <property type="match status" value="1"/>
</dbReference>
<comment type="caution">
    <text evidence="5">The sequence shown here is derived from an EMBL/GenBank/DDBJ whole genome shotgun (WGS) entry which is preliminary data.</text>
</comment>
<dbReference type="Pfam" id="PF25876">
    <property type="entry name" value="HH_MFP_RND"/>
    <property type="match status" value="1"/>
</dbReference>
<sequence length="379" mass="41098">MLKLTSKTRNTFKGMIFLLSSLMIFSCKEQTQEQPEQLPLTVDFLQISIANADVAKKYPGAIEGAVNVDLKAQVSGYLEKIFIKEGDYVQKGQPLFKIKAEVFNEQVNNSSATLKAALAAQSNAKLEIEKIRPLVEGKVVSEIQLQTAEANYEAASAQVIQAKAMLSSSKINAAFSLIIAPISGYIGRIPNRIGNLVTPTDLVPLTTLSDINQIFVYFSLTEADYIAFMKEKGLPKNINTVSLVMADGSEYAHKGKLEFASGNIDRTTGSIALKAIFPNPDKLLRSGGSAGVILQKAYHTVLLVPMASVKDIQDKYFVFSLADSNKVAMKPFEIEGKSGSNYIVKSGISEGEKIATTSIDVLNEGMTVIPKITKNSLGK</sequence>
<evidence type="ECO:0000313" key="6">
    <source>
        <dbReference type="Proteomes" id="UP000524404"/>
    </source>
</evidence>
<dbReference type="Proteomes" id="UP000524404">
    <property type="component" value="Unassembled WGS sequence"/>
</dbReference>
<evidence type="ECO:0000256" key="1">
    <source>
        <dbReference type="ARBA" id="ARBA00009477"/>
    </source>
</evidence>
<dbReference type="GO" id="GO:0030313">
    <property type="term" value="C:cell envelope"/>
    <property type="evidence" value="ECO:0007669"/>
    <property type="project" value="UniProtKB-SubCell"/>
</dbReference>
<dbReference type="InterPro" id="IPR006143">
    <property type="entry name" value="RND_pump_MFP"/>
</dbReference>
<organism evidence="5 6">
    <name type="scientific">Arcicella rosea</name>
    <dbReference type="NCBI Taxonomy" id="502909"/>
    <lineage>
        <taxon>Bacteria</taxon>
        <taxon>Pseudomonadati</taxon>
        <taxon>Bacteroidota</taxon>
        <taxon>Cytophagia</taxon>
        <taxon>Cytophagales</taxon>
        <taxon>Flectobacillaceae</taxon>
        <taxon>Arcicella</taxon>
    </lineage>
</organism>
<dbReference type="NCBIfam" id="TIGR01730">
    <property type="entry name" value="RND_mfp"/>
    <property type="match status" value="1"/>
</dbReference>
<dbReference type="InterPro" id="IPR058625">
    <property type="entry name" value="MdtA-like_BSH"/>
</dbReference>
<evidence type="ECO:0000259" key="2">
    <source>
        <dbReference type="Pfam" id="PF25876"/>
    </source>
</evidence>
<reference evidence="5 6" key="1">
    <citation type="submission" date="2020-08" db="EMBL/GenBank/DDBJ databases">
        <title>Functional genomics of gut bacteria from endangered species of beetles.</title>
        <authorList>
            <person name="Carlos-Shanley C."/>
        </authorList>
    </citation>
    <scope>NUCLEOTIDE SEQUENCE [LARGE SCALE GENOMIC DNA]</scope>
    <source>
        <strain evidence="5 6">S00070</strain>
    </source>
</reference>
<evidence type="ECO:0000313" key="5">
    <source>
        <dbReference type="EMBL" id="MBB6002484.1"/>
    </source>
</evidence>
<dbReference type="Gene3D" id="2.40.50.100">
    <property type="match status" value="1"/>
</dbReference>
<feature type="domain" description="Multidrug resistance protein MdtA-like barrel-sandwich hybrid" evidence="3">
    <location>
        <begin position="68"/>
        <end position="201"/>
    </location>
</feature>
<comment type="similarity">
    <text evidence="1">Belongs to the membrane fusion protein (MFP) (TC 8.A.1) family.</text>
</comment>
<dbReference type="Gene3D" id="2.40.420.20">
    <property type="match status" value="1"/>
</dbReference>
<accession>A0A841EJV1</accession>
<gene>
    <name evidence="5" type="ORF">HNP25_001136</name>
</gene>
<feature type="domain" description="Multidrug resistance protein MdtA-like alpha-helical hairpin" evidence="2">
    <location>
        <begin position="108"/>
        <end position="175"/>
    </location>
</feature>
<dbReference type="GO" id="GO:0005886">
    <property type="term" value="C:plasma membrane"/>
    <property type="evidence" value="ECO:0007669"/>
    <property type="project" value="TreeGrafter"/>
</dbReference>
<dbReference type="PANTHER" id="PTHR30158">
    <property type="entry name" value="ACRA/E-RELATED COMPONENT OF DRUG EFFLUX TRANSPORTER"/>
    <property type="match status" value="1"/>
</dbReference>
<dbReference type="Pfam" id="PF25944">
    <property type="entry name" value="Beta-barrel_RND"/>
    <property type="match status" value="1"/>
</dbReference>
<dbReference type="InterPro" id="IPR058624">
    <property type="entry name" value="MdtA-like_HH"/>
</dbReference>
<dbReference type="GO" id="GO:0046677">
    <property type="term" value="P:response to antibiotic"/>
    <property type="evidence" value="ECO:0007669"/>
    <property type="project" value="TreeGrafter"/>
</dbReference>
<proteinExistence type="inferred from homology"/>
<dbReference type="Gene3D" id="1.10.287.470">
    <property type="entry name" value="Helix hairpin bin"/>
    <property type="match status" value="1"/>
</dbReference>
<dbReference type="AlphaFoldDB" id="A0A841EJV1"/>
<name>A0A841EJV1_9BACT</name>
<keyword evidence="6" id="KW-1185">Reference proteome</keyword>
<protein>
    <submittedName>
        <fullName evidence="5">Membrane fusion protein (Multidrug efflux system)</fullName>
    </submittedName>
</protein>
<dbReference type="Gene3D" id="2.40.30.170">
    <property type="match status" value="1"/>
</dbReference>
<dbReference type="EMBL" id="JACHKT010000006">
    <property type="protein sequence ID" value="MBB6002484.1"/>
    <property type="molecule type" value="Genomic_DNA"/>
</dbReference>
<dbReference type="InterPro" id="IPR058626">
    <property type="entry name" value="MdtA-like_b-barrel"/>
</dbReference>
<feature type="domain" description="Multidrug resistance protein MdtA-like beta-barrel" evidence="4">
    <location>
        <begin position="214"/>
        <end position="292"/>
    </location>
</feature>